<feature type="transmembrane region" description="Helical" evidence="1">
    <location>
        <begin position="358"/>
        <end position="384"/>
    </location>
</feature>
<accession>A0A927BQM4</accession>
<name>A0A927BQM4_9BACL</name>
<feature type="transmembrane region" description="Helical" evidence="1">
    <location>
        <begin position="200"/>
        <end position="223"/>
    </location>
</feature>
<comment type="caution">
    <text evidence="2">The sequence shown here is derived from an EMBL/GenBank/DDBJ whole genome shotgun (WGS) entry which is preliminary data.</text>
</comment>
<feature type="transmembrane region" description="Helical" evidence="1">
    <location>
        <begin position="475"/>
        <end position="494"/>
    </location>
</feature>
<feature type="transmembrane region" description="Helical" evidence="1">
    <location>
        <begin position="79"/>
        <end position="99"/>
    </location>
</feature>
<keyword evidence="1" id="KW-0812">Transmembrane</keyword>
<sequence length="498" mass="52897">MKRALSGIMLAAIAAHLSTALYPAAPLQWLTSLLSIMLVALLLRGVKPLVRVLGSVMLAIGLALLAAHDAEWTSYPLSFGRMLNVLSLFALIPLIAIPIELGRYALRVQAMIERRVKYSGLLYSITSLLTFVSSSFMNLAAMPMMYHTMRPSVDLYPIAQKERFLSRSITHGFSLPTLWTPVTPIVGIVVEMTGVKWLHLLPVLIPFSLLCLAVDCLMAHWIAKRRRKQRDTAIAADGGAGRREPSATQAPVSLAAAHRHSAELAAGAAVDPGTLAVEEPTPAKAGSHPLQIVLAVLIFNGMISLLESSAHIGFLLIVTLAVLPYAYVWSLLLGQGRAFLAAARAKLPAHMLQMKDQFFMFLSAGFMISAIEATDGGTAITAALGAVKATVGGDLFLLLVPLIPVALAFLGMQPAVALALTAGALDPHALGVSPELAAIAMLTGAAAGFLVGPYNATANMMAGLIRRSAYKVSNWNLPFTAAYLTMAMVLLLVLKNAG</sequence>
<organism evidence="2 3">
    <name type="scientific">Paenibacillus sabuli</name>
    <dbReference type="NCBI Taxonomy" id="2772509"/>
    <lineage>
        <taxon>Bacteria</taxon>
        <taxon>Bacillati</taxon>
        <taxon>Bacillota</taxon>
        <taxon>Bacilli</taxon>
        <taxon>Bacillales</taxon>
        <taxon>Paenibacillaceae</taxon>
        <taxon>Paenibacillus</taxon>
    </lineage>
</organism>
<gene>
    <name evidence="2" type="ORF">IDH44_07085</name>
</gene>
<protein>
    <submittedName>
        <fullName evidence="2">Uncharacterized protein</fullName>
    </submittedName>
</protein>
<dbReference type="EMBL" id="JACXIZ010000013">
    <property type="protein sequence ID" value="MBD2844948.1"/>
    <property type="molecule type" value="Genomic_DNA"/>
</dbReference>
<keyword evidence="1" id="KW-1133">Transmembrane helix</keyword>
<dbReference type="RefSeq" id="WP_190916088.1">
    <property type="nucleotide sequence ID" value="NZ_JACXIZ010000013.1"/>
</dbReference>
<evidence type="ECO:0000313" key="2">
    <source>
        <dbReference type="EMBL" id="MBD2844948.1"/>
    </source>
</evidence>
<evidence type="ECO:0000256" key="1">
    <source>
        <dbReference type="SAM" id="Phobius"/>
    </source>
</evidence>
<dbReference type="AlphaFoldDB" id="A0A927BQM4"/>
<proteinExistence type="predicted"/>
<evidence type="ECO:0000313" key="3">
    <source>
        <dbReference type="Proteomes" id="UP000621560"/>
    </source>
</evidence>
<reference evidence="2" key="1">
    <citation type="submission" date="2020-09" db="EMBL/GenBank/DDBJ databases">
        <title>A novel bacterium of genus Paenibacillus, isolated from South China Sea.</title>
        <authorList>
            <person name="Huang H."/>
            <person name="Mo K."/>
            <person name="Hu Y."/>
        </authorList>
    </citation>
    <scope>NUCLEOTIDE SEQUENCE</scope>
    <source>
        <strain evidence="2">IB182496</strain>
    </source>
</reference>
<feature type="transmembrane region" description="Helical" evidence="1">
    <location>
        <begin position="436"/>
        <end position="455"/>
    </location>
</feature>
<feature type="transmembrane region" description="Helical" evidence="1">
    <location>
        <begin position="120"/>
        <end position="146"/>
    </location>
</feature>
<feature type="transmembrane region" description="Helical" evidence="1">
    <location>
        <begin position="312"/>
        <end position="334"/>
    </location>
</feature>
<feature type="transmembrane region" description="Helical" evidence="1">
    <location>
        <begin position="50"/>
        <end position="67"/>
    </location>
</feature>
<keyword evidence="1" id="KW-0472">Membrane</keyword>
<dbReference type="Proteomes" id="UP000621560">
    <property type="component" value="Unassembled WGS sequence"/>
</dbReference>
<keyword evidence="3" id="KW-1185">Reference proteome</keyword>
<feature type="transmembrane region" description="Helical" evidence="1">
    <location>
        <begin position="27"/>
        <end position="43"/>
    </location>
</feature>
<feature type="transmembrane region" description="Helical" evidence="1">
    <location>
        <begin position="396"/>
        <end position="424"/>
    </location>
</feature>